<dbReference type="GO" id="GO:0016787">
    <property type="term" value="F:hydrolase activity"/>
    <property type="evidence" value="ECO:0007669"/>
    <property type="project" value="UniProtKB-KW"/>
</dbReference>
<dbReference type="GO" id="GO:0046872">
    <property type="term" value="F:metal ion binding"/>
    <property type="evidence" value="ECO:0007669"/>
    <property type="project" value="UniProtKB-KW"/>
</dbReference>
<reference evidence="9" key="1">
    <citation type="submission" date="2022-11" db="UniProtKB">
        <authorList>
            <consortium name="EnsemblMetazoa"/>
        </authorList>
    </citation>
    <scope>IDENTIFICATION</scope>
</reference>
<comment type="similarity">
    <text evidence="3">Belongs to the HARBI1 family.</text>
</comment>
<proteinExistence type="inferred from homology"/>
<evidence type="ECO:0000256" key="7">
    <source>
        <dbReference type="ARBA" id="ARBA00023242"/>
    </source>
</evidence>
<dbReference type="AlphaFoldDB" id="A0A913WWQ0"/>
<accession>A0A913WWQ0</accession>
<protein>
    <recommendedName>
        <fullName evidence="8">DDE Tnp4 domain-containing protein</fullName>
    </recommendedName>
</protein>
<dbReference type="RefSeq" id="XP_020895254.1">
    <property type="nucleotide sequence ID" value="XM_021039595.2"/>
</dbReference>
<dbReference type="EnsemblMetazoa" id="XM_021039595.2">
    <property type="protein sequence ID" value="XP_020895254.1"/>
    <property type="gene ID" value="LOC110234229"/>
</dbReference>
<dbReference type="GO" id="GO:0005634">
    <property type="term" value="C:nucleus"/>
    <property type="evidence" value="ECO:0007669"/>
    <property type="project" value="UniProtKB-SubCell"/>
</dbReference>
<evidence type="ECO:0000256" key="6">
    <source>
        <dbReference type="ARBA" id="ARBA00022801"/>
    </source>
</evidence>
<dbReference type="InterPro" id="IPR045249">
    <property type="entry name" value="HARBI1-like"/>
</dbReference>
<dbReference type="InterPro" id="IPR027806">
    <property type="entry name" value="HARBI1_dom"/>
</dbReference>
<keyword evidence="5" id="KW-0479">Metal-binding</keyword>
<evidence type="ECO:0000259" key="8">
    <source>
        <dbReference type="Pfam" id="PF13359"/>
    </source>
</evidence>
<evidence type="ECO:0000256" key="1">
    <source>
        <dbReference type="ARBA" id="ARBA00001968"/>
    </source>
</evidence>
<sequence>MGKQLQSPYTPCIQVVGSVDGFHIPILKPNDSPEDYINRKKFHSIILQALVDSNYLFRDIYVGWPDKVHDSRVFKNSSLFTSCCNRSFLPQGLAKVISGQAVPPLIIGDSAYGLQDWLMRPFKDHGLLTREETKFNHVLSVTRMVVENAFGRLKGRFRCLGKRLDLCLENCVLVTSACCILHNFCELRNEEFDPLWLNGVNIHNFHPGNAVYRQDRNAVAIRDPIKSYLA</sequence>
<organism evidence="9 10">
    <name type="scientific">Exaiptasia diaphana</name>
    <name type="common">Tropical sea anemone</name>
    <name type="synonym">Aiptasia pulchella</name>
    <dbReference type="NCBI Taxonomy" id="2652724"/>
    <lineage>
        <taxon>Eukaryota</taxon>
        <taxon>Metazoa</taxon>
        <taxon>Cnidaria</taxon>
        <taxon>Anthozoa</taxon>
        <taxon>Hexacorallia</taxon>
        <taxon>Actiniaria</taxon>
        <taxon>Aiptasiidae</taxon>
        <taxon>Exaiptasia</taxon>
    </lineage>
</organism>
<evidence type="ECO:0000256" key="2">
    <source>
        <dbReference type="ARBA" id="ARBA00004123"/>
    </source>
</evidence>
<dbReference type="OMA" id="MAREDEH"/>
<keyword evidence="4" id="KW-0540">Nuclease</keyword>
<dbReference type="PANTHER" id="PTHR22930">
    <property type="match status" value="1"/>
</dbReference>
<dbReference type="Proteomes" id="UP000887567">
    <property type="component" value="Unplaced"/>
</dbReference>
<evidence type="ECO:0000313" key="10">
    <source>
        <dbReference type="Proteomes" id="UP000887567"/>
    </source>
</evidence>
<feature type="domain" description="DDE Tnp4" evidence="8">
    <location>
        <begin position="19"/>
        <end position="183"/>
    </location>
</feature>
<evidence type="ECO:0000256" key="5">
    <source>
        <dbReference type="ARBA" id="ARBA00022723"/>
    </source>
</evidence>
<dbReference type="KEGG" id="epa:110234229"/>
<evidence type="ECO:0000313" key="9">
    <source>
        <dbReference type="EnsemblMetazoa" id="XP_020895254.1"/>
    </source>
</evidence>
<evidence type="ECO:0000256" key="3">
    <source>
        <dbReference type="ARBA" id="ARBA00006958"/>
    </source>
</evidence>
<keyword evidence="7" id="KW-0539">Nucleus</keyword>
<dbReference type="GeneID" id="110234229"/>
<comment type="subcellular location">
    <subcellularLocation>
        <location evidence="2">Nucleus</location>
    </subcellularLocation>
</comment>
<comment type="cofactor">
    <cofactor evidence="1">
        <name>a divalent metal cation</name>
        <dbReference type="ChEBI" id="CHEBI:60240"/>
    </cofactor>
</comment>
<dbReference type="OrthoDB" id="165537at2759"/>
<keyword evidence="10" id="KW-1185">Reference proteome</keyword>
<evidence type="ECO:0000256" key="4">
    <source>
        <dbReference type="ARBA" id="ARBA00022722"/>
    </source>
</evidence>
<keyword evidence="6" id="KW-0378">Hydrolase</keyword>
<name>A0A913WWQ0_EXADI</name>
<dbReference type="Pfam" id="PF13359">
    <property type="entry name" value="DDE_Tnp_4"/>
    <property type="match status" value="1"/>
</dbReference>
<dbReference type="PANTHER" id="PTHR22930:SF85">
    <property type="entry name" value="GH03217P-RELATED"/>
    <property type="match status" value="1"/>
</dbReference>
<dbReference type="GO" id="GO:0004518">
    <property type="term" value="F:nuclease activity"/>
    <property type="evidence" value="ECO:0007669"/>
    <property type="project" value="UniProtKB-KW"/>
</dbReference>